<dbReference type="Pfam" id="PF13318">
    <property type="entry name" value="AtzG-like"/>
    <property type="match status" value="1"/>
</dbReference>
<dbReference type="InterPro" id="IPR025148">
    <property type="entry name" value="AtzG-like"/>
</dbReference>
<evidence type="ECO:0008006" key="3">
    <source>
        <dbReference type="Google" id="ProtNLM"/>
    </source>
</evidence>
<organism evidence="1 2">
    <name type="scientific">Acetobacter aceti</name>
    <dbReference type="NCBI Taxonomy" id="435"/>
    <lineage>
        <taxon>Bacteria</taxon>
        <taxon>Pseudomonadati</taxon>
        <taxon>Pseudomonadota</taxon>
        <taxon>Alphaproteobacteria</taxon>
        <taxon>Acetobacterales</taxon>
        <taxon>Acetobacteraceae</taxon>
        <taxon>Acetobacter</taxon>
        <taxon>Acetobacter subgen. Acetobacter</taxon>
    </lineage>
</organism>
<proteinExistence type="predicted"/>
<dbReference type="RefSeq" id="WP_099349352.1">
    <property type="nucleotide sequence ID" value="NZ_AP023326.1"/>
</dbReference>
<evidence type="ECO:0000313" key="1">
    <source>
        <dbReference type="EMBL" id="BCI66216.1"/>
    </source>
</evidence>
<gene>
    <name evidence="1" type="ORF">AAJCM20276_08400</name>
</gene>
<dbReference type="AlphaFoldDB" id="A0A6S6PGZ3"/>
<protein>
    <recommendedName>
        <fullName evidence="3">DUF4089 domain-containing protein</fullName>
    </recommendedName>
</protein>
<sequence>MKKSQTDMTLLVQARAAAIDLDLSDRCLPSVLTNTELLGHYADLLNRHVFSDECEPAFEYVP</sequence>
<reference evidence="1 2" key="1">
    <citation type="submission" date="2020-07" db="EMBL/GenBank/DDBJ databases">
        <title>Complete Genome Sequence of an acetic acid bacterium, Acetobacter aceti JCM20276.</title>
        <authorList>
            <person name="Hirose Y."/>
            <person name="Mihara H."/>
        </authorList>
    </citation>
    <scope>NUCLEOTIDE SEQUENCE [LARGE SCALE GENOMIC DNA]</scope>
    <source>
        <strain evidence="1 2">JCM20276</strain>
    </source>
</reference>
<dbReference type="EMBL" id="AP023326">
    <property type="protein sequence ID" value="BCI66216.1"/>
    <property type="molecule type" value="Genomic_DNA"/>
</dbReference>
<dbReference type="Proteomes" id="UP000515220">
    <property type="component" value="Chromosome"/>
</dbReference>
<evidence type="ECO:0000313" key="2">
    <source>
        <dbReference type="Proteomes" id="UP000515220"/>
    </source>
</evidence>
<accession>A0A6S6PGZ3</accession>
<name>A0A6S6PGZ3_ACEAC</name>